<gene>
    <name evidence="1" type="ORF">DXC34_13835</name>
</gene>
<protein>
    <recommendedName>
        <fullName evidence="3">Bacterial repeat domain-containing protein</fullName>
    </recommendedName>
</protein>
<dbReference type="Proteomes" id="UP000261223">
    <property type="component" value="Unassembled WGS sequence"/>
</dbReference>
<dbReference type="EMBL" id="QSSV01000019">
    <property type="protein sequence ID" value="RGM11226.1"/>
    <property type="molecule type" value="Genomic_DNA"/>
</dbReference>
<name>A0A3E4UKY4_BACSE</name>
<evidence type="ECO:0008006" key="3">
    <source>
        <dbReference type="Google" id="ProtNLM"/>
    </source>
</evidence>
<proteinExistence type="predicted"/>
<sequence>MCFKSNRTLTAKFLELIPKTFYFDAGQGGSVSDTRVTYCLGDPEITVLAQPDAGWEIEYWEAMLNGKWNMASDREYLIVDDYLYKKYEDGTTFYLVFQVTSLGTPVNNIMINSVRHTGPGFEFTVVSTYNTEVDIEADFSVTYDFAYLDTENNWHTVKNVTDTQYYHRLEKGKNKWTVFIPYSEYRGTGTGALDTDTYNIKWEFSGNNGSGNVGIIMGGYRYYFVAASGKL</sequence>
<comment type="caution">
    <text evidence="1">The sequence shown here is derived from an EMBL/GenBank/DDBJ whole genome shotgun (WGS) entry which is preliminary data.</text>
</comment>
<reference evidence="1 2" key="1">
    <citation type="submission" date="2018-08" db="EMBL/GenBank/DDBJ databases">
        <title>A genome reference for cultivated species of the human gut microbiota.</title>
        <authorList>
            <person name="Zou Y."/>
            <person name="Xue W."/>
            <person name="Luo G."/>
        </authorList>
    </citation>
    <scope>NUCLEOTIDE SEQUENCE [LARGE SCALE GENOMIC DNA]</scope>
    <source>
        <strain evidence="1 2">TF03-6</strain>
    </source>
</reference>
<organism evidence="1 2">
    <name type="scientific">Bacteroides stercoris</name>
    <dbReference type="NCBI Taxonomy" id="46506"/>
    <lineage>
        <taxon>Bacteria</taxon>
        <taxon>Pseudomonadati</taxon>
        <taxon>Bacteroidota</taxon>
        <taxon>Bacteroidia</taxon>
        <taxon>Bacteroidales</taxon>
        <taxon>Bacteroidaceae</taxon>
        <taxon>Bacteroides</taxon>
    </lineage>
</organism>
<accession>A0A3E4UKY4</accession>
<dbReference type="AlphaFoldDB" id="A0A3E4UKY4"/>
<evidence type="ECO:0000313" key="2">
    <source>
        <dbReference type="Proteomes" id="UP000261223"/>
    </source>
</evidence>
<evidence type="ECO:0000313" key="1">
    <source>
        <dbReference type="EMBL" id="RGM11226.1"/>
    </source>
</evidence>